<evidence type="ECO:0000256" key="1">
    <source>
        <dbReference type="SAM" id="Phobius"/>
    </source>
</evidence>
<name>A0AAE1P8M6_9EUCA</name>
<evidence type="ECO:0000313" key="3">
    <source>
        <dbReference type="Proteomes" id="UP001292094"/>
    </source>
</evidence>
<comment type="caution">
    <text evidence="2">The sequence shown here is derived from an EMBL/GenBank/DDBJ whole genome shotgun (WGS) entry which is preliminary data.</text>
</comment>
<keyword evidence="1" id="KW-0472">Membrane</keyword>
<reference evidence="2" key="1">
    <citation type="submission" date="2023-11" db="EMBL/GenBank/DDBJ databases">
        <title>Genome assemblies of two species of porcelain crab, Petrolisthes cinctipes and Petrolisthes manimaculis (Anomura: Porcellanidae).</title>
        <authorList>
            <person name="Angst P."/>
        </authorList>
    </citation>
    <scope>NUCLEOTIDE SEQUENCE</scope>
    <source>
        <strain evidence="2">PB745_02</strain>
        <tissue evidence="2">Gill</tissue>
    </source>
</reference>
<dbReference type="InterPro" id="IPR036682">
    <property type="entry name" value="OS_D_A10/PebIII_sf"/>
</dbReference>
<dbReference type="Gene3D" id="1.10.2080.10">
    <property type="entry name" value="Insect odorant-binding protein A10/Ejaculatory bulb-specific protein 3"/>
    <property type="match status" value="1"/>
</dbReference>
<dbReference type="EMBL" id="JAWZYT010002659">
    <property type="protein sequence ID" value="KAK4302847.1"/>
    <property type="molecule type" value="Genomic_DNA"/>
</dbReference>
<keyword evidence="3" id="KW-1185">Reference proteome</keyword>
<protein>
    <submittedName>
        <fullName evidence="2">Uncharacterized protein</fullName>
    </submittedName>
</protein>
<feature type="transmembrane region" description="Helical" evidence="1">
    <location>
        <begin position="12"/>
        <end position="34"/>
    </location>
</feature>
<dbReference type="SUPFAM" id="SSF100910">
    <property type="entry name" value="Chemosensory protein Csp2"/>
    <property type="match status" value="1"/>
</dbReference>
<keyword evidence="1" id="KW-0812">Transmembrane</keyword>
<dbReference type="AlphaFoldDB" id="A0AAE1P8M6"/>
<gene>
    <name evidence="2" type="ORF">Pmani_025102</name>
</gene>
<keyword evidence="1" id="KW-1133">Transmembrane helix</keyword>
<organism evidence="2 3">
    <name type="scientific">Petrolisthes manimaculis</name>
    <dbReference type="NCBI Taxonomy" id="1843537"/>
    <lineage>
        <taxon>Eukaryota</taxon>
        <taxon>Metazoa</taxon>
        <taxon>Ecdysozoa</taxon>
        <taxon>Arthropoda</taxon>
        <taxon>Crustacea</taxon>
        <taxon>Multicrustacea</taxon>
        <taxon>Malacostraca</taxon>
        <taxon>Eumalacostraca</taxon>
        <taxon>Eucarida</taxon>
        <taxon>Decapoda</taxon>
        <taxon>Pleocyemata</taxon>
        <taxon>Anomura</taxon>
        <taxon>Galatheoidea</taxon>
        <taxon>Porcellanidae</taxon>
        <taxon>Petrolisthes</taxon>
    </lineage>
</organism>
<proteinExistence type="predicted"/>
<evidence type="ECO:0000313" key="2">
    <source>
        <dbReference type="EMBL" id="KAK4302847.1"/>
    </source>
</evidence>
<accession>A0AAE1P8M6</accession>
<sequence>MYCSSGSQQNNIMVRVFEVVVVVLVVTVALTEALSIHDATHGKRSLKALNNGEIKAMLEQTNYISQLVTCSNPNSDRSRCHFLVRETVARMPEVIRSSGRSCHGCSNTDVIRLRTAIEFVRKHHTDDYVTITNNFTQ</sequence>
<dbReference type="Proteomes" id="UP001292094">
    <property type="component" value="Unassembled WGS sequence"/>
</dbReference>